<evidence type="ECO:0000259" key="1">
    <source>
        <dbReference type="Pfam" id="PF01266"/>
    </source>
</evidence>
<dbReference type="GO" id="GO:0005737">
    <property type="term" value="C:cytoplasm"/>
    <property type="evidence" value="ECO:0007669"/>
    <property type="project" value="TreeGrafter"/>
</dbReference>
<organism evidence="2 3">
    <name type="scientific">Oleoguttula mirabilis</name>
    <dbReference type="NCBI Taxonomy" id="1507867"/>
    <lineage>
        <taxon>Eukaryota</taxon>
        <taxon>Fungi</taxon>
        <taxon>Dikarya</taxon>
        <taxon>Ascomycota</taxon>
        <taxon>Pezizomycotina</taxon>
        <taxon>Dothideomycetes</taxon>
        <taxon>Dothideomycetidae</taxon>
        <taxon>Mycosphaerellales</taxon>
        <taxon>Teratosphaeriaceae</taxon>
        <taxon>Oleoguttula</taxon>
    </lineage>
</organism>
<dbReference type="PANTHER" id="PTHR13847:SF279">
    <property type="entry name" value="FAD DEPENDENT OXIDOREDUCTASE DOMAIN-CONTAINING PROTEIN-RELATED"/>
    <property type="match status" value="1"/>
</dbReference>
<dbReference type="SUPFAM" id="SSF51905">
    <property type="entry name" value="FAD/NAD(P)-binding domain"/>
    <property type="match status" value="1"/>
</dbReference>
<dbReference type="InterPro" id="IPR006076">
    <property type="entry name" value="FAD-dep_OxRdtase"/>
</dbReference>
<dbReference type="Pfam" id="PF01266">
    <property type="entry name" value="DAO"/>
    <property type="match status" value="1"/>
</dbReference>
<sequence>MATRNAKYVKKYGAEQAAAVARFEAANVLAVKQLVEREKIDCDFVLTRALDVYLNEEHAKATNEAYRELAELGDVNLADVHYTEGQNAEKLSGVKGAKSCYSFTAAHLWPYKLVMHLLGLLMEKNVNLQTHTPVLLVSEIPDASGHWTVTTARGTVAAKKVVFATNGYTAAILPQFHEKIVPVRGICSRIVAQDAAKTQRLSNSYSLRYGQAEYDYMIARLDGSIVVGGAKTRFWDDITNWYGVTDDSKLIEPAADYFDGLMQRHFSGWEHSGARTDQVWTGIMGWSSDFMPYVGEVPDKPGQFIIAGFSGHGMPLIHLSSTALASIVGEVSTFAETRLPSVFKPTRERLRSPVNEILGIPAARL</sequence>
<dbReference type="Proteomes" id="UP001324427">
    <property type="component" value="Unassembled WGS sequence"/>
</dbReference>
<evidence type="ECO:0000313" key="2">
    <source>
        <dbReference type="EMBL" id="KAK4544297.1"/>
    </source>
</evidence>
<feature type="domain" description="FAD dependent oxidoreductase" evidence="1">
    <location>
        <begin position="14"/>
        <end position="325"/>
    </location>
</feature>
<dbReference type="InterPro" id="IPR036188">
    <property type="entry name" value="FAD/NAD-bd_sf"/>
</dbReference>
<protein>
    <recommendedName>
        <fullName evidence="1">FAD dependent oxidoreductase domain-containing protein</fullName>
    </recommendedName>
</protein>
<comment type="caution">
    <text evidence="2">The sequence shown here is derived from an EMBL/GenBank/DDBJ whole genome shotgun (WGS) entry which is preliminary data.</text>
</comment>
<evidence type="ECO:0000313" key="3">
    <source>
        <dbReference type="Proteomes" id="UP001324427"/>
    </source>
</evidence>
<dbReference type="PANTHER" id="PTHR13847">
    <property type="entry name" value="SARCOSINE DEHYDROGENASE-RELATED"/>
    <property type="match status" value="1"/>
</dbReference>
<dbReference type="AlphaFoldDB" id="A0AAV9JHI1"/>
<name>A0AAV9JHI1_9PEZI</name>
<dbReference type="Gene3D" id="3.30.9.10">
    <property type="entry name" value="D-Amino Acid Oxidase, subunit A, domain 2"/>
    <property type="match status" value="1"/>
</dbReference>
<dbReference type="EMBL" id="JAVFHQ010000026">
    <property type="protein sequence ID" value="KAK4544297.1"/>
    <property type="molecule type" value="Genomic_DNA"/>
</dbReference>
<reference evidence="2 3" key="1">
    <citation type="submission" date="2021-11" db="EMBL/GenBank/DDBJ databases">
        <title>Black yeast isolated from Biological Soil Crust.</title>
        <authorList>
            <person name="Kurbessoian T."/>
        </authorList>
    </citation>
    <scope>NUCLEOTIDE SEQUENCE [LARGE SCALE GENOMIC DNA]</scope>
    <source>
        <strain evidence="2 3">CCFEE 5522</strain>
    </source>
</reference>
<gene>
    <name evidence="2" type="ORF">LTR36_004507</name>
</gene>
<keyword evidence="3" id="KW-1185">Reference proteome</keyword>
<dbReference type="Gene3D" id="3.50.50.60">
    <property type="entry name" value="FAD/NAD(P)-binding domain"/>
    <property type="match status" value="1"/>
</dbReference>
<accession>A0AAV9JHI1</accession>
<proteinExistence type="predicted"/>